<reference evidence="2" key="1">
    <citation type="submission" date="2017-08" db="EMBL/GenBank/DDBJ databases">
        <title>A dynamic microbial community with high functional redundancy inhabits the cold, oxic subseafloor aquifer.</title>
        <authorList>
            <person name="Tully B.J."/>
            <person name="Wheat C.G."/>
            <person name="Glazer B.T."/>
            <person name="Huber J.A."/>
        </authorList>
    </citation>
    <scope>NUCLEOTIDE SEQUENCE [LARGE SCALE GENOMIC DNA]</scope>
</reference>
<evidence type="ECO:0008006" key="3">
    <source>
        <dbReference type="Google" id="ProtNLM"/>
    </source>
</evidence>
<dbReference type="Pfam" id="PF06804">
    <property type="entry name" value="Lipoprotein_18"/>
    <property type="match status" value="1"/>
</dbReference>
<sequence>MQTIEAINKAVKALCTLAMLTGLSACSMLGLELFGEEGFFRDRQGDYLEAESIPRINVPDDMDSYIIDDLLVIPDLASMDGESFLQVPRPRPLQGNPDQAVVVQRLDERSWIVIDASVSQVWPRVRQYWLENDIELVLENPANGLLDTSWFVKDDNEETQEKFRVLVEPGFQDESAEVSLTHISLPQGERVSDQLSWPEQSMDAEYASEILGEISVYLANEIRNYRASTVSFLAGNISTKGRATILTEDGINMLHLRADYERSWAAVGRALERAEIEIVEEDVDIGSFSVVYGGRNEEDETGFIGRLMSVGRQAETTSFDIFLVESETGIEVLALRVVDVVNDSANSELQEQQGIELINELIQTIQDFI</sequence>
<evidence type="ECO:0000313" key="2">
    <source>
        <dbReference type="Proteomes" id="UP000228987"/>
    </source>
</evidence>
<dbReference type="EMBL" id="NVWI01000003">
    <property type="protein sequence ID" value="PCJ42205.1"/>
    <property type="molecule type" value="Genomic_DNA"/>
</dbReference>
<name>A0A2A5CFC6_9GAMM</name>
<dbReference type="InterPro" id="IPR042268">
    <property type="entry name" value="BamC_C"/>
</dbReference>
<comment type="caution">
    <text evidence="1">The sequence shown here is derived from an EMBL/GenBank/DDBJ whole genome shotgun (WGS) entry which is preliminary data.</text>
</comment>
<dbReference type="Proteomes" id="UP000228987">
    <property type="component" value="Unassembled WGS sequence"/>
</dbReference>
<accession>A0A2A5CFC6</accession>
<proteinExistence type="predicted"/>
<organism evidence="1 2">
    <name type="scientific">SAR86 cluster bacterium</name>
    <dbReference type="NCBI Taxonomy" id="2030880"/>
    <lineage>
        <taxon>Bacteria</taxon>
        <taxon>Pseudomonadati</taxon>
        <taxon>Pseudomonadota</taxon>
        <taxon>Gammaproteobacteria</taxon>
        <taxon>SAR86 cluster</taxon>
    </lineage>
</organism>
<gene>
    <name evidence="1" type="ORF">COA71_06355</name>
</gene>
<protein>
    <recommendedName>
        <fullName evidence="3">Outer membrane protein assembly factor BamC</fullName>
    </recommendedName>
</protein>
<evidence type="ECO:0000313" key="1">
    <source>
        <dbReference type="EMBL" id="PCJ42205.1"/>
    </source>
</evidence>
<dbReference type="InterPro" id="IPR010653">
    <property type="entry name" value="NlpB/DapX"/>
</dbReference>
<dbReference type="Gene3D" id="3.30.310.170">
    <property type="entry name" value="Outer membrane protein assembly factor BamC"/>
    <property type="match status" value="1"/>
</dbReference>
<dbReference type="AlphaFoldDB" id="A0A2A5CFC6"/>